<sequence length="222" mass="23737">MEILQSSRREFVFKAAIGGFALLGARAAISQNPLPIIPNALPEAERLNASVKVVNNYSVLSDTLSKKTKVQPSEYEQLNRQAALAKDEVGSLKTNLQSIIEKAKSAGVWDNLDSLFAQQLQKVNADPAKKAHYLNWVKANGGARSVMEDAVGQLDTIPGQITNDVEMIRKKQVSFDFDFISPAYARIALWKCAVIAAVGIGATCAGCIACGVGAVVGMAVNC</sequence>
<dbReference type="RefSeq" id="WP_408336287.1">
    <property type="nucleotide sequence ID" value="NZ_JAQQFH010000070.1"/>
</dbReference>
<organism evidence="1 2">
    <name type="scientific">Paraburkholderia agricolaris</name>
    <dbReference type="NCBI Taxonomy" id="2152888"/>
    <lineage>
        <taxon>Bacteria</taxon>
        <taxon>Pseudomonadati</taxon>
        <taxon>Pseudomonadota</taxon>
        <taxon>Betaproteobacteria</taxon>
        <taxon>Burkholderiales</taxon>
        <taxon>Burkholderiaceae</taxon>
        <taxon>Paraburkholderia</taxon>
    </lineage>
</organism>
<protein>
    <submittedName>
        <fullName evidence="1">Uncharacterized protein</fullName>
    </submittedName>
</protein>
<gene>
    <name evidence="1" type="ORF">PQR66_39345</name>
</gene>
<proteinExistence type="predicted"/>
<accession>A0ABW9A2B5</accession>
<name>A0ABW9A2B5_9BURK</name>
<evidence type="ECO:0000313" key="2">
    <source>
        <dbReference type="Proteomes" id="UP001629249"/>
    </source>
</evidence>
<comment type="caution">
    <text evidence="1">The sequence shown here is derived from an EMBL/GenBank/DDBJ whole genome shotgun (WGS) entry which is preliminary data.</text>
</comment>
<evidence type="ECO:0000313" key="1">
    <source>
        <dbReference type="EMBL" id="MFL9889130.1"/>
    </source>
</evidence>
<dbReference type="EMBL" id="JAQQFN010000061">
    <property type="protein sequence ID" value="MFL9889130.1"/>
    <property type="molecule type" value="Genomic_DNA"/>
</dbReference>
<keyword evidence="2" id="KW-1185">Reference proteome</keyword>
<reference evidence="1 2" key="1">
    <citation type="journal article" date="2024" name="Chem. Sci.">
        <title>Discovery of megapolipeptins by genome mining of a Burkholderiales bacteria collection.</title>
        <authorList>
            <person name="Paulo B.S."/>
            <person name="Recchia M.J.J."/>
            <person name="Lee S."/>
            <person name="Fergusson C.H."/>
            <person name="Romanowski S.B."/>
            <person name="Hernandez A."/>
            <person name="Krull N."/>
            <person name="Liu D.Y."/>
            <person name="Cavanagh H."/>
            <person name="Bos A."/>
            <person name="Gray C.A."/>
            <person name="Murphy B.T."/>
            <person name="Linington R.G."/>
            <person name="Eustaquio A.S."/>
        </authorList>
    </citation>
    <scope>NUCLEOTIDE SEQUENCE [LARGE SCALE GENOMIC DNA]</scope>
    <source>
        <strain evidence="1 2">RL16-012-BIC-B</strain>
    </source>
</reference>
<dbReference type="Proteomes" id="UP001629249">
    <property type="component" value="Unassembled WGS sequence"/>
</dbReference>